<dbReference type="SUPFAM" id="SSF52161">
    <property type="entry name" value="Ribosomal protein L13"/>
    <property type="match status" value="1"/>
</dbReference>
<dbReference type="GO" id="GO:0003729">
    <property type="term" value="F:mRNA binding"/>
    <property type="evidence" value="ECO:0007669"/>
    <property type="project" value="TreeGrafter"/>
</dbReference>
<comment type="similarity">
    <text evidence="1">Belongs to the universal ribosomal protein uL13 family.</text>
</comment>
<dbReference type="GO" id="GO:0003735">
    <property type="term" value="F:structural constituent of ribosome"/>
    <property type="evidence" value="ECO:0007669"/>
    <property type="project" value="InterPro"/>
</dbReference>
<sequence>MKNSLNANHKKWYVIDAKGKTLGKLATIIATILNGKHKSINNPSLDCGDYVIVINSKDIKVTGKKSEQKIYRRHSGRPGGLKIETFEKLQDRIPERILEKAVKGMLPKGPLGRDKFKNLKVYKEDSHPHASQNPELLVYK</sequence>
<organism evidence="4">
    <name type="scientific">uncultured Pelagomonas</name>
    <dbReference type="NCBI Taxonomy" id="660917"/>
    <lineage>
        <taxon>Eukaryota</taxon>
        <taxon>Sar</taxon>
        <taxon>Stramenopiles</taxon>
        <taxon>Ochrophyta</taxon>
        <taxon>Pelagophyceae</taxon>
        <taxon>Pelagomonadales</taxon>
        <taxon>Pelagomonadaceae</taxon>
        <taxon>Pelagomonas</taxon>
        <taxon>environmental samples</taxon>
    </lineage>
</organism>
<name>J9QSY6_9STRA</name>
<protein>
    <submittedName>
        <fullName evidence="4">50S ribosomal protein L13</fullName>
    </submittedName>
</protein>
<proteinExistence type="inferred from homology"/>
<dbReference type="EMBL" id="JX297813">
    <property type="protein sequence ID" value="AFR24802.1"/>
    <property type="molecule type" value="Genomic_DNA"/>
</dbReference>
<dbReference type="PANTHER" id="PTHR11545">
    <property type="entry name" value="RIBOSOMAL PROTEIN L13"/>
    <property type="match status" value="1"/>
</dbReference>
<dbReference type="CDD" id="cd00392">
    <property type="entry name" value="Ribosomal_L13"/>
    <property type="match status" value="1"/>
</dbReference>
<dbReference type="Pfam" id="PF00572">
    <property type="entry name" value="Ribosomal_L13"/>
    <property type="match status" value="1"/>
</dbReference>
<dbReference type="NCBIfam" id="TIGR01066">
    <property type="entry name" value="rplM_bact"/>
    <property type="match status" value="1"/>
</dbReference>
<dbReference type="PIRSF" id="PIRSF002181">
    <property type="entry name" value="Ribosomal_L13"/>
    <property type="match status" value="1"/>
</dbReference>
<dbReference type="PANTHER" id="PTHR11545:SF2">
    <property type="entry name" value="LARGE RIBOSOMAL SUBUNIT PROTEIN UL13M"/>
    <property type="match status" value="1"/>
</dbReference>
<dbReference type="GO" id="GO:0005840">
    <property type="term" value="C:ribosome"/>
    <property type="evidence" value="ECO:0007669"/>
    <property type="project" value="UniProtKB-KW"/>
</dbReference>
<dbReference type="InterPro" id="IPR036899">
    <property type="entry name" value="Ribosomal_uL13_sf"/>
</dbReference>
<dbReference type="AlphaFoldDB" id="J9QSY6"/>
<keyword evidence="3" id="KW-0687">Ribonucleoprotein</keyword>
<evidence type="ECO:0000256" key="2">
    <source>
        <dbReference type="ARBA" id="ARBA00022980"/>
    </source>
</evidence>
<dbReference type="GO" id="GO:1990904">
    <property type="term" value="C:ribonucleoprotein complex"/>
    <property type="evidence" value="ECO:0007669"/>
    <property type="project" value="UniProtKB-KW"/>
</dbReference>
<geneLocation type="plastid" evidence="4"/>
<dbReference type="HAMAP" id="MF_01366">
    <property type="entry name" value="Ribosomal_uL13"/>
    <property type="match status" value="1"/>
</dbReference>
<accession>J9QSY6</accession>
<dbReference type="InterPro" id="IPR005823">
    <property type="entry name" value="Ribosomal_uL13_bac-type"/>
</dbReference>
<reference evidence="4" key="1">
    <citation type="journal article" date="2012" name="Curr. Biol.">
        <title>Global distribution of a wild alga revealed by targeted metagenomics.</title>
        <authorList>
            <person name="Worden A.Z."/>
            <person name="Janouskovec J."/>
            <person name="McRose D."/>
            <person name="Engman A."/>
            <person name="Welsh R.M."/>
            <person name="Malfatti S."/>
            <person name="Tringe S.G."/>
            <person name="Keeling P.J."/>
        </authorList>
    </citation>
    <scope>NUCLEOTIDE SEQUENCE</scope>
</reference>
<keyword evidence="2 4" id="KW-0689">Ribosomal protein</keyword>
<evidence type="ECO:0000256" key="3">
    <source>
        <dbReference type="ARBA" id="ARBA00023274"/>
    </source>
</evidence>
<dbReference type="Gene3D" id="3.90.1180.10">
    <property type="entry name" value="Ribosomal protein L13"/>
    <property type="match status" value="1"/>
</dbReference>
<keyword evidence="4" id="KW-0934">Plastid</keyword>
<dbReference type="GO" id="GO:0006412">
    <property type="term" value="P:translation"/>
    <property type="evidence" value="ECO:0007669"/>
    <property type="project" value="InterPro"/>
</dbReference>
<dbReference type="GO" id="GO:0017148">
    <property type="term" value="P:negative regulation of translation"/>
    <property type="evidence" value="ECO:0007669"/>
    <property type="project" value="TreeGrafter"/>
</dbReference>
<gene>
    <name evidence="4" type="primary">rpl13</name>
</gene>
<dbReference type="InterPro" id="IPR005822">
    <property type="entry name" value="Ribosomal_uL13"/>
</dbReference>
<evidence type="ECO:0000256" key="1">
    <source>
        <dbReference type="ARBA" id="ARBA00006227"/>
    </source>
</evidence>
<evidence type="ECO:0000313" key="4">
    <source>
        <dbReference type="EMBL" id="AFR24802.1"/>
    </source>
</evidence>